<reference evidence="4 5" key="1">
    <citation type="journal article" date="2024" name="Nat. Commun.">
        <title>Phylogenomics reveals the evolutionary origins of lichenization in chlorophyte algae.</title>
        <authorList>
            <person name="Puginier C."/>
            <person name="Libourel C."/>
            <person name="Otte J."/>
            <person name="Skaloud P."/>
            <person name="Haon M."/>
            <person name="Grisel S."/>
            <person name="Petersen M."/>
            <person name="Berrin J.G."/>
            <person name="Delaux P.M."/>
            <person name="Dal Grande F."/>
            <person name="Keller J."/>
        </authorList>
    </citation>
    <scope>NUCLEOTIDE SEQUENCE [LARGE SCALE GENOMIC DNA]</scope>
    <source>
        <strain evidence="4 5">SAG 2523</strain>
    </source>
</reference>
<comment type="caution">
    <text evidence="4">The sequence shown here is derived from an EMBL/GenBank/DDBJ whole genome shotgun (WGS) entry which is preliminary data.</text>
</comment>
<evidence type="ECO:0000256" key="3">
    <source>
        <dbReference type="SAM" id="Coils"/>
    </source>
</evidence>
<dbReference type="GO" id="GO:0019216">
    <property type="term" value="P:regulation of lipid metabolic process"/>
    <property type="evidence" value="ECO:0007669"/>
    <property type="project" value="TreeGrafter"/>
</dbReference>
<dbReference type="Pfam" id="PF07047">
    <property type="entry name" value="OPA3"/>
    <property type="match status" value="1"/>
</dbReference>
<name>A0AAW1TCR9_9CHLO</name>
<dbReference type="PANTHER" id="PTHR12499">
    <property type="entry name" value="OPTIC ATROPHY 3 PROTEIN OPA3"/>
    <property type="match status" value="1"/>
</dbReference>
<dbReference type="EMBL" id="JALJOV010000135">
    <property type="protein sequence ID" value="KAK9866775.1"/>
    <property type="molecule type" value="Genomic_DNA"/>
</dbReference>
<feature type="coiled-coil region" evidence="3">
    <location>
        <begin position="143"/>
        <end position="185"/>
    </location>
</feature>
<accession>A0AAW1TCR9</accession>
<keyword evidence="2 3" id="KW-0175">Coiled coil</keyword>
<dbReference type="AlphaFoldDB" id="A0AAW1TCR9"/>
<evidence type="ECO:0000313" key="5">
    <source>
        <dbReference type="Proteomes" id="UP001485043"/>
    </source>
</evidence>
<dbReference type="Proteomes" id="UP001485043">
    <property type="component" value="Unassembled WGS sequence"/>
</dbReference>
<dbReference type="GO" id="GO:0005739">
    <property type="term" value="C:mitochondrion"/>
    <property type="evidence" value="ECO:0007669"/>
    <property type="project" value="TreeGrafter"/>
</dbReference>
<keyword evidence="5" id="KW-1185">Reference proteome</keyword>
<comment type="similarity">
    <text evidence="1">Belongs to the OPA3 family.</text>
</comment>
<evidence type="ECO:0000256" key="1">
    <source>
        <dbReference type="ARBA" id="ARBA00007584"/>
    </source>
</evidence>
<evidence type="ECO:0000256" key="2">
    <source>
        <dbReference type="ARBA" id="ARBA00023054"/>
    </source>
</evidence>
<protein>
    <recommendedName>
        <fullName evidence="6">OPA3-like protein</fullName>
    </recommendedName>
</protein>
<evidence type="ECO:0000313" key="4">
    <source>
        <dbReference type="EMBL" id="KAK9866775.1"/>
    </source>
</evidence>
<evidence type="ECO:0008006" key="6">
    <source>
        <dbReference type="Google" id="ProtNLM"/>
    </source>
</evidence>
<sequence length="223" mass="24683">MAAASGASGHSLRNAPTWVASPGVVWNTTLEPSQVGTLALRTAAKPLAGRFQAYVLGHPKFRQNVINIAQWMHRTEVYITRGAEGRTGKYIVGNMSEDRALELSAKVVSEAFVFSVGAAVIGWEYSRNRRKDQDKQSRESADRQKVDTEFQREKEALAELNTRLLGKLQEQAGRLDAELWKLERTLVLVPIAANWTRSTGHQGLSMLDAASGRTKWHLTAVVD</sequence>
<dbReference type="InterPro" id="IPR010754">
    <property type="entry name" value="OPA3-like"/>
</dbReference>
<dbReference type="PANTHER" id="PTHR12499:SF0">
    <property type="entry name" value="OPTIC ATROPHY 3 PROTEIN"/>
    <property type="match status" value="1"/>
</dbReference>
<gene>
    <name evidence="4" type="ORF">WJX84_012368</name>
</gene>
<proteinExistence type="inferred from homology"/>
<organism evidence="4 5">
    <name type="scientific">Apatococcus fuscideae</name>
    <dbReference type="NCBI Taxonomy" id="2026836"/>
    <lineage>
        <taxon>Eukaryota</taxon>
        <taxon>Viridiplantae</taxon>
        <taxon>Chlorophyta</taxon>
        <taxon>core chlorophytes</taxon>
        <taxon>Trebouxiophyceae</taxon>
        <taxon>Chlorellales</taxon>
        <taxon>Chlorellaceae</taxon>
        <taxon>Apatococcus</taxon>
    </lineage>
</organism>